<dbReference type="Proteomes" id="UP000231292">
    <property type="component" value="Unassembled WGS sequence"/>
</dbReference>
<name>A0A2G9YJ00_9BACT</name>
<gene>
    <name evidence="2" type="ORF">COX41_04080</name>
</gene>
<dbReference type="EMBL" id="PCRK01000099">
    <property type="protein sequence ID" value="PIP19210.1"/>
    <property type="molecule type" value="Genomic_DNA"/>
</dbReference>
<sequence>MINSIFSLEAIEKVEEDEMNKYTVGIILGILGAGLNLQAQANQVPEQPPFVFEYNLSGPAVIESAPIVATGIIKTISISADSVGQVSLEASANGGIAYTKIINGSLLMDGFIPGNQLRFRVNIGADSSLNKIVIGYTDSSGVAKLYRNPDLANYKYHKEIYISGGSQEVFNYPLYLNSGRDDIYFTAADGQTPLYYYLEDKTNCYVKVPQIPKEGTKIYMYYGSEDRRPRTEDREPSKYDDPNKVFPFFDDFGGRVLNEKKWEIIPGLKKEYNVKDGYLQLKDCLVLSRNFKTKQGILEFKAKAEENSGIQVIARSKVSAQALFPYEQIVYSSSYPGAEHTIAINNIAKLNVSKPIKPLTDYMYKATINSTGILFERYSGDQQEKQAQIKFYDMGSTDESYIGLKSDAAAFNAGSVYFDWVRIRPYVEVEPVVVGGVRTSPTFGMKEED</sequence>
<accession>A0A2G9YJ00</accession>
<dbReference type="Pfam" id="PF10102">
    <property type="entry name" value="DUF2341"/>
    <property type="match status" value="1"/>
</dbReference>
<evidence type="ECO:0000259" key="1">
    <source>
        <dbReference type="Pfam" id="PF10102"/>
    </source>
</evidence>
<reference evidence="2 3" key="1">
    <citation type="submission" date="2017-09" db="EMBL/GenBank/DDBJ databases">
        <title>Depth-based differentiation of microbial function through sediment-hosted aquifers and enrichment of novel symbionts in the deep terrestrial subsurface.</title>
        <authorList>
            <person name="Probst A.J."/>
            <person name="Ladd B."/>
            <person name="Jarett J.K."/>
            <person name="Geller-Mcgrath D.E."/>
            <person name="Sieber C.M."/>
            <person name="Emerson J.B."/>
            <person name="Anantharaman K."/>
            <person name="Thomas B.C."/>
            <person name="Malmstrom R."/>
            <person name="Stieglmeier M."/>
            <person name="Klingl A."/>
            <person name="Woyke T."/>
            <person name="Ryan C.M."/>
            <person name="Banfield J.F."/>
        </authorList>
    </citation>
    <scope>NUCLEOTIDE SEQUENCE [LARGE SCALE GENOMIC DNA]</scope>
    <source>
        <strain evidence="2">CG23_combo_of_CG06-09_8_20_14_all_41_10</strain>
    </source>
</reference>
<dbReference type="AlphaFoldDB" id="A0A2G9YJ00"/>
<evidence type="ECO:0000313" key="2">
    <source>
        <dbReference type="EMBL" id="PIP19210.1"/>
    </source>
</evidence>
<comment type="caution">
    <text evidence="2">The sequence shown here is derived from an EMBL/GenBank/DDBJ whole genome shotgun (WGS) entry which is preliminary data.</text>
</comment>
<evidence type="ECO:0000313" key="3">
    <source>
        <dbReference type="Proteomes" id="UP000231292"/>
    </source>
</evidence>
<proteinExistence type="predicted"/>
<dbReference type="InterPro" id="IPR018765">
    <property type="entry name" value="DUF2341"/>
</dbReference>
<organism evidence="2 3">
    <name type="scientific">Candidatus Sherwoodlollariibacterium unditelluris</name>
    <dbReference type="NCBI Taxonomy" id="1974757"/>
    <lineage>
        <taxon>Bacteria</taxon>
        <taxon>Pseudomonadati</taxon>
        <taxon>Candidatus Omnitrophota</taxon>
        <taxon>Candidatus Sherwoodlollariibacterium</taxon>
    </lineage>
</organism>
<protein>
    <recommendedName>
        <fullName evidence="1">DUF2341 domain-containing protein</fullName>
    </recommendedName>
</protein>
<feature type="domain" description="DUF2341" evidence="1">
    <location>
        <begin position="181"/>
        <end position="264"/>
    </location>
</feature>